<dbReference type="PANTHER" id="PTHR30086:SF20">
    <property type="entry name" value="ARGININE EXPORTER PROTEIN ARGO-RELATED"/>
    <property type="match status" value="1"/>
</dbReference>
<evidence type="ECO:0000256" key="4">
    <source>
        <dbReference type="ARBA" id="ARBA00022989"/>
    </source>
</evidence>
<gene>
    <name evidence="7" type="ORF">RO02_08210</name>
</gene>
<dbReference type="AlphaFoldDB" id="A0AAC9F0I4"/>
<feature type="transmembrane region" description="Helical" evidence="6">
    <location>
        <begin position="6"/>
        <end position="26"/>
    </location>
</feature>
<dbReference type="EMBL" id="CP013121">
    <property type="protein sequence ID" value="ALM94602.1"/>
    <property type="molecule type" value="Genomic_DNA"/>
</dbReference>
<sequence>MEKYLQGFLMGLAYVAPIGVQNLFVINSAITQKRSKALLIALIVIFFDVTLAFACFFGIGFLIDKLEWLKLIILLVGSIIIIYIGQGLLRSKSELKKNDNMDIPLLKAITSACVVTWFNPQAIIDGTMMLGAFRATLSSEAGIHFILGVTSASFCWFMGLSIFISLFSHKFNNKVLRIINIVCGIVIIFYGVKLLLNFYKMFIHYILINL</sequence>
<comment type="subcellular location">
    <subcellularLocation>
        <location evidence="1">Cell membrane</location>
        <topology evidence="1">Multi-pass membrane protein</topology>
    </subcellularLocation>
</comment>
<feature type="transmembrane region" description="Helical" evidence="6">
    <location>
        <begin position="68"/>
        <end position="85"/>
    </location>
</feature>
<feature type="transmembrane region" description="Helical" evidence="6">
    <location>
        <begin position="38"/>
        <end position="62"/>
    </location>
</feature>
<name>A0AAC9F0I4_FUSNP</name>
<evidence type="ECO:0000256" key="2">
    <source>
        <dbReference type="ARBA" id="ARBA00022475"/>
    </source>
</evidence>
<evidence type="ECO:0000313" key="8">
    <source>
        <dbReference type="Proteomes" id="UP000067061"/>
    </source>
</evidence>
<feature type="transmembrane region" description="Helical" evidence="6">
    <location>
        <begin position="143"/>
        <end position="166"/>
    </location>
</feature>
<feature type="transmembrane region" description="Helical" evidence="6">
    <location>
        <begin position="178"/>
        <end position="199"/>
    </location>
</feature>
<proteinExistence type="predicted"/>
<evidence type="ECO:0000256" key="1">
    <source>
        <dbReference type="ARBA" id="ARBA00004651"/>
    </source>
</evidence>
<dbReference type="PANTHER" id="PTHR30086">
    <property type="entry name" value="ARGININE EXPORTER PROTEIN ARGO"/>
    <property type="match status" value="1"/>
</dbReference>
<reference evidence="7 8" key="1">
    <citation type="submission" date="2015-11" db="EMBL/GenBank/DDBJ databases">
        <authorList>
            <person name="Kook J.-K."/>
            <person name="Park S.-N."/>
            <person name="Lim Y.K."/>
            <person name="Jo E."/>
        </authorList>
    </citation>
    <scope>NUCLEOTIDE SEQUENCE [LARGE SCALE GENOMIC DNA]</scope>
    <source>
        <strain evidence="7 8">ChDC F306</strain>
    </source>
</reference>
<keyword evidence="3 6" id="KW-0812">Transmembrane</keyword>
<dbReference type="GO" id="GO:0005886">
    <property type="term" value="C:plasma membrane"/>
    <property type="evidence" value="ECO:0007669"/>
    <property type="project" value="UniProtKB-SubCell"/>
</dbReference>
<dbReference type="InterPro" id="IPR001123">
    <property type="entry name" value="LeuE-type"/>
</dbReference>
<dbReference type="Proteomes" id="UP000067061">
    <property type="component" value="Chromosome"/>
</dbReference>
<keyword evidence="2" id="KW-1003">Cell membrane</keyword>
<keyword evidence="4 6" id="KW-1133">Transmembrane helix</keyword>
<dbReference type="GO" id="GO:0015171">
    <property type="term" value="F:amino acid transmembrane transporter activity"/>
    <property type="evidence" value="ECO:0007669"/>
    <property type="project" value="TreeGrafter"/>
</dbReference>
<evidence type="ECO:0000256" key="5">
    <source>
        <dbReference type="ARBA" id="ARBA00023136"/>
    </source>
</evidence>
<evidence type="ECO:0000313" key="7">
    <source>
        <dbReference type="EMBL" id="ALM94602.1"/>
    </source>
</evidence>
<keyword evidence="5 6" id="KW-0472">Membrane</keyword>
<protein>
    <submittedName>
        <fullName evidence="7">L-lysine permease</fullName>
    </submittedName>
</protein>
<dbReference type="RefSeq" id="WP_060496464.1">
    <property type="nucleotide sequence ID" value="NZ_CP013121.1"/>
</dbReference>
<evidence type="ECO:0000256" key="6">
    <source>
        <dbReference type="SAM" id="Phobius"/>
    </source>
</evidence>
<accession>A0AAC9F0I4</accession>
<evidence type="ECO:0000256" key="3">
    <source>
        <dbReference type="ARBA" id="ARBA00022692"/>
    </source>
</evidence>
<feature type="transmembrane region" description="Helical" evidence="6">
    <location>
        <begin position="105"/>
        <end position="123"/>
    </location>
</feature>
<dbReference type="Pfam" id="PF01810">
    <property type="entry name" value="LysE"/>
    <property type="match status" value="1"/>
</dbReference>
<organism evidence="7 8">
    <name type="scientific">Fusobacterium nucleatum subsp. polymorphum</name>
    <name type="common">Fusobacterium polymorphum</name>
    <dbReference type="NCBI Taxonomy" id="76857"/>
    <lineage>
        <taxon>Bacteria</taxon>
        <taxon>Fusobacteriati</taxon>
        <taxon>Fusobacteriota</taxon>
        <taxon>Fusobacteriia</taxon>
        <taxon>Fusobacteriales</taxon>
        <taxon>Fusobacteriaceae</taxon>
        <taxon>Fusobacterium</taxon>
    </lineage>
</organism>